<gene>
    <name evidence="1" type="ORF">DLD99_21440</name>
</gene>
<dbReference type="KEGG" id="pke:DLD99_21440"/>
<reference evidence="1 2" key="1">
    <citation type="submission" date="2018-05" db="EMBL/GenBank/DDBJ databases">
        <title>Complete genome sequence of Pseudomonas kribbensis 46-2(T).</title>
        <authorList>
            <person name="Jeong H."/>
            <person name="Lee S.-G."/>
            <person name="Rha E."/>
            <person name="Kim H."/>
        </authorList>
    </citation>
    <scope>NUCLEOTIDE SEQUENCE [LARGE SCALE GENOMIC DNA]</scope>
    <source>
        <strain evidence="1 2">46-2</strain>
    </source>
</reference>
<protein>
    <submittedName>
        <fullName evidence="1">Uncharacterized protein</fullName>
    </submittedName>
</protein>
<name>A0A345RUG6_9PSED</name>
<dbReference type="EMBL" id="CP029608">
    <property type="protein sequence ID" value="AXI62932.1"/>
    <property type="molecule type" value="Genomic_DNA"/>
</dbReference>
<evidence type="ECO:0000313" key="2">
    <source>
        <dbReference type="Proteomes" id="UP000253720"/>
    </source>
</evidence>
<organism evidence="1 2">
    <name type="scientific">Pseudomonas kribbensis</name>
    <dbReference type="NCBI Taxonomy" id="1628086"/>
    <lineage>
        <taxon>Bacteria</taxon>
        <taxon>Pseudomonadati</taxon>
        <taxon>Pseudomonadota</taxon>
        <taxon>Gammaproteobacteria</taxon>
        <taxon>Pseudomonadales</taxon>
        <taxon>Pseudomonadaceae</taxon>
        <taxon>Pseudomonas</taxon>
    </lineage>
</organism>
<proteinExistence type="predicted"/>
<sequence length="185" mass="21401">MADRVSFSAEEQSLEEIANHHADVQSGIYEFFGGCSRTLLSRYADAKVDEVRDRSLAELNLTSSLSILSSVEAAIRLDYLRRVYGRWRDPLSRSMKALHQEKENRARLEDELIGLWREQTGVSSLLLGELIGAFKYRHWLAHGRYWTPKLGRRYDYETVYGIAQEFMEAMDNYNVACDRGNVREV</sequence>
<dbReference type="AlphaFoldDB" id="A0A345RUG6"/>
<accession>A0A345RUG6</accession>
<dbReference type="RefSeq" id="WP_114884883.1">
    <property type="nucleotide sequence ID" value="NZ_CP029608.1"/>
</dbReference>
<evidence type="ECO:0000313" key="1">
    <source>
        <dbReference type="EMBL" id="AXI62932.1"/>
    </source>
</evidence>
<dbReference type="Proteomes" id="UP000253720">
    <property type="component" value="Chromosome"/>
</dbReference>
<keyword evidence="2" id="KW-1185">Reference proteome</keyword>